<feature type="active site" evidence="9">
    <location>
        <position position="308"/>
    </location>
</feature>
<dbReference type="GO" id="GO:0032049">
    <property type="term" value="P:cardiolipin biosynthetic process"/>
    <property type="evidence" value="ECO:0007669"/>
    <property type="project" value="InterPro"/>
</dbReference>
<dbReference type="HAMAP" id="MF_01917">
    <property type="entry name" value="Cardiolipin_synth_ClsB"/>
    <property type="match status" value="1"/>
</dbReference>
<organism evidence="10 11">
    <name type="scientific">Fluviibacter phosphoraccumulans</name>
    <dbReference type="NCBI Taxonomy" id="1751046"/>
    <lineage>
        <taxon>Bacteria</taxon>
        <taxon>Pseudomonadati</taxon>
        <taxon>Pseudomonadota</taxon>
        <taxon>Betaproteobacteria</taxon>
        <taxon>Rhodocyclales</taxon>
        <taxon>Fluviibacteraceae</taxon>
        <taxon>Fluviibacter</taxon>
    </lineage>
</organism>
<comment type="function">
    <text evidence="9">Catalyzes the phosphatidyl group transfer from one phosphatidylglycerol molecule to another to form cardiolipin (CL) (diphosphatidylglycerol) and glycerol.</text>
</comment>
<dbReference type="OrthoDB" id="9762009at2"/>
<accession>A0A679HSD5</accession>
<evidence type="ECO:0000256" key="5">
    <source>
        <dbReference type="ARBA" id="ARBA00023098"/>
    </source>
</evidence>
<keyword evidence="8 9" id="KW-1208">Phospholipid metabolism</keyword>
<evidence type="ECO:0000256" key="9">
    <source>
        <dbReference type="HAMAP-Rule" id="MF_01917"/>
    </source>
</evidence>
<reference evidence="11" key="1">
    <citation type="submission" date="2020-01" db="EMBL/GenBank/DDBJ databases">
        <title>Phosphoaccumulans saitamaens gen. nov., sp. nov., a polyphosphate accumulating bacterium isolated from surface river water.</title>
        <authorList>
            <person name="Watanabe K."/>
            <person name="Suda W."/>
        </authorList>
    </citation>
    <scope>NUCLEOTIDE SEQUENCE [LARGE SCALE GENOMIC DNA]</scope>
    <source>
        <strain evidence="11">ICHIAU1</strain>
    </source>
</reference>
<keyword evidence="3 9" id="KW-0808">Transferase</keyword>
<protein>
    <recommendedName>
        <fullName evidence="9">Cardiolipin synthase B</fullName>
        <shortName evidence="9">CL synthase</shortName>
        <ecNumber evidence="9">2.7.8.-</ecNumber>
    </recommendedName>
</protein>
<keyword evidence="6 9" id="KW-0472">Membrane</keyword>
<feature type="active site" evidence="9">
    <location>
        <position position="136"/>
    </location>
</feature>
<dbReference type="EMBL" id="AP022345">
    <property type="protein sequence ID" value="BBU68548.1"/>
    <property type="molecule type" value="Genomic_DNA"/>
</dbReference>
<dbReference type="EC" id="2.7.8.-" evidence="9"/>
<feature type="active site" evidence="9">
    <location>
        <position position="310"/>
    </location>
</feature>
<evidence type="ECO:0000313" key="10">
    <source>
        <dbReference type="EMBL" id="BBU68548.1"/>
    </source>
</evidence>
<dbReference type="GO" id="GO:0008808">
    <property type="term" value="F:cardiolipin synthase activity"/>
    <property type="evidence" value="ECO:0007669"/>
    <property type="project" value="InterPro"/>
</dbReference>
<dbReference type="PIRSF" id="PIRSF000850">
    <property type="entry name" value="Phospholipase_D_PSS"/>
    <property type="match status" value="1"/>
</dbReference>
<dbReference type="CDD" id="cd09159">
    <property type="entry name" value="PLDc_ybhO_like_2"/>
    <property type="match status" value="1"/>
</dbReference>
<keyword evidence="11" id="KW-1185">Reference proteome</keyword>
<proteinExistence type="inferred from homology"/>
<dbReference type="SMART" id="SM00155">
    <property type="entry name" value="PLDc"/>
    <property type="match status" value="2"/>
</dbReference>
<evidence type="ECO:0000256" key="7">
    <source>
        <dbReference type="ARBA" id="ARBA00023209"/>
    </source>
</evidence>
<dbReference type="PANTHER" id="PTHR21248">
    <property type="entry name" value="CARDIOLIPIN SYNTHASE"/>
    <property type="match status" value="1"/>
</dbReference>
<dbReference type="InterPro" id="IPR030872">
    <property type="entry name" value="Cardiolipin_synth_ClsB"/>
</dbReference>
<dbReference type="CDD" id="cd09110">
    <property type="entry name" value="PLDc_CLS_1"/>
    <property type="match status" value="1"/>
</dbReference>
<dbReference type="Pfam" id="PF13091">
    <property type="entry name" value="PLDc_2"/>
    <property type="match status" value="2"/>
</dbReference>
<dbReference type="PANTHER" id="PTHR21248:SF23">
    <property type="entry name" value="CARDIOLIPIN SYNTHASE B"/>
    <property type="match status" value="1"/>
</dbReference>
<feature type="active site" evidence="9">
    <location>
        <position position="129"/>
    </location>
</feature>
<keyword evidence="4" id="KW-0677">Repeat</keyword>
<comment type="similarity">
    <text evidence="9">Belongs to the phospholipase D family. Cardiolipin synthase subfamily. ClsB sub-subfamily.</text>
</comment>
<dbReference type="RefSeq" id="WP_162050669.1">
    <property type="nucleotide sequence ID" value="NZ_AP019011.1"/>
</dbReference>
<dbReference type="AlphaFoldDB" id="A0A679HSD5"/>
<dbReference type="Gene3D" id="3.30.870.10">
    <property type="entry name" value="Endonuclease Chain A"/>
    <property type="match status" value="2"/>
</dbReference>
<keyword evidence="7 9" id="KW-0594">Phospholipid biosynthesis</keyword>
<comment type="subcellular location">
    <subcellularLocation>
        <location evidence="9">Cell membrane</location>
        <topology evidence="9">Peripheral membrane protein</topology>
    </subcellularLocation>
</comment>
<evidence type="ECO:0000256" key="3">
    <source>
        <dbReference type="ARBA" id="ARBA00022679"/>
    </source>
</evidence>
<keyword evidence="5 9" id="KW-0443">Lipid metabolism</keyword>
<evidence type="ECO:0000256" key="6">
    <source>
        <dbReference type="ARBA" id="ARBA00023136"/>
    </source>
</evidence>
<evidence type="ECO:0000256" key="2">
    <source>
        <dbReference type="ARBA" id="ARBA00022516"/>
    </source>
</evidence>
<keyword evidence="1 9" id="KW-1003">Cell membrane</keyword>
<dbReference type="InterPro" id="IPR001736">
    <property type="entry name" value="PLipase_D/transphosphatidylase"/>
</dbReference>
<comment type="catalytic activity">
    <reaction evidence="9">
        <text>2 a 1,2-diacyl-sn-glycero-3-phospho-(1'-sn-glycerol) = a cardiolipin + glycerol</text>
        <dbReference type="Rhea" id="RHEA:31451"/>
        <dbReference type="ChEBI" id="CHEBI:17754"/>
        <dbReference type="ChEBI" id="CHEBI:62237"/>
        <dbReference type="ChEBI" id="CHEBI:64716"/>
    </reaction>
</comment>
<gene>
    <name evidence="9 10" type="primary">clsB</name>
    <name evidence="10" type="ORF">ICHIAU1_08310</name>
</gene>
<dbReference type="InterPro" id="IPR025202">
    <property type="entry name" value="PLD-like_dom"/>
</dbReference>
<feature type="active site" evidence="9">
    <location>
        <position position="131"/>
    </location>
</feature>
<evidence type="ECO:0000256" key="8">
    <source>
        <dbReference type="ARBA" id="ARBA00023264"/>
    </source>
</evidence>
<evidence type="ECO:0000256" key="1">
    <source>
        <dbReference type="ARBA" id="ARBA00022475"/>
    </source>
</evidence>
<sequence length="401" mass="44935">MSLRRQLLKALHPAHPVLGGNTISLLCNGEAYFPALLQAINQATHTVRLETYLYADDAIGQAVTTALCAAAARGVDVRLVVDGFGARNIDQHHLPLLLQSGVQVRIYRPEHHLWRHLLSRKRSRLRRMHRKMALFDGGTAFIGGINLLDDATDNPSPTRLDFAVQIFGPMVQPIAEAMDRQWQTLSRRPLFHRSIKHAPTPTKTAPAGQIRAGLLLRNNLSQRRSIENAYVQAIQTAHDHITLAMAYFIPSRNILNALLSASERGVKVRLLLQGKIEYRLQHYASQSLYRSLLNAGIRLYEYQPGFMHAKVGVIDGRWATLGSANLDPFSLLVAQEANIVIEDDAFCAQLEAKLQQEIETHSQEITAAAWGKKSSLHRALRVMSARVLFRLLSLTRYADNY</sequence>
<evidence type="ECO:0000313" key="11">
    <source>
        <dbReference type="Proteomes" id="UP000463961"/>
    </source>
</evidence>
<dbReference type="SUPFAM" id="SSF56024">
    <property type="entry name" value="Phospholipase D/nuclease"/>
    <property type="match status" value="2"/>
</dbReference>
<dbReference type="NCBIfam" id="NF008427">
    <property type="entry name" value="PRK11263.1"/>
    <property type="match status" value="1"/>
</dbReference>
<keyword evidence="2 9" id="KW-0444">Lipid biosynthesis</keyword>
<name>A0A679HSD5_9RHOO</name>
<dbReference type="PROSITE" id="PS50035">
    <property type="entry name" value="PLD"/>
    <property type="match status" value="2"/>
</dbReference>
<dbReference type="GO" id="GO:0005886">
    <property type="term" value="C:plasma membrane"/>
    <property type="evidence" value="ECO:0007669"/>
    <property type="project" value="UniProtKB-SubCell"/>
</dbReference>
<feature type="active site" evidence="9">
    <location>
        <position position="315"/>
    </location>
</feature>
<dbReference type="Proteomes" id="UP000463961">
    <property type="component" value="Chromosome"/>
</dbReference>
<evidence type="ECO:0000256" key="4">
    <source>
        <dbReference type="ARBA" id="ARBA00022737"/>
    </source>
</evidence>